<name>A0ABV5C9P7_9SPHI</name>
<gene>
    <name evidence="2" type="ORF">WKR92_00320</name>
</gene>
<dbReference type="Pfam" id="PF01370">
    <property type="entry name" value="Epimerase"/>
    <property type="match status" value="1"/>
</dbReference>
<dbReference type="PANTHER" id="PTHR43245">
    <property type="entry name" value="BIFUNCTIONAL POLYMYXIN RESISTANCE PROTEIN ARNA"/>
    <property type="match status" value="1"/>
</dbReference>
<dbReference type="EMBL" id="JBBVGT010000001">
    <property type="protein sequence ID" value="MFB5944264.1"/>
    <property type="molecule type" value="Genomic_DNA"/>
</dbReference>
<evidence type="ECO:0000313" key="2">
    <source>
        <dbReference type="EMBL" id="MFB5944264.1"/>
    </source>
</evidence>
<reference evidence="2 3" key="1">
    <citation type="submission" date="2024-04" db="EMBL/GenBank/DDBJ databases">
        <title>Albibacterium profundi sp. nov., isolated from sediment of the Challenger Deep of Mariana Trench.</title>
        <authorList>
            <person name="Wang Y."/>
        </authorList>
    </citation>
    <scope>NUCLEOTIDE SEQUENCE [LARGE SCALE GENOMIC DNA]</scope>
    <source>
        <strain evidence="2 3">RHL897</strain>
    </source>
</reference>
<keyword evidence="3" id="KW-1185">Reference proteome</keyword>
<accession>A0ABV5C9P7</accession>
<sequence length="302" mass="33039">MEKSKILFTGSTGFLGTILRSALQEEYLVKDFQDYSNELVDICKPIKIDIDFQPDMVIHAAGKAHSVPRTDKEKQLFYDVNYQGTVNVTKYIDNLPHKPSSLIFISTVAVYGLDKGENIIEDHPLNGDTPYAKSKIMAEQYLAEWANKNDIVLGVLRLPLVAGPNPPGNLGAMINGIKTGKYLSIGKADAKKSIIWAADIADIVPKLAEVGGTYNITDGYNPSFGELEKEISKSLNKSNPITIPMFLAKILGGIGDLLGSKAPVNSDKIDKITSTLTFNDDKIRNSLGWNPSKVLGKIKEIV</sequence>
<evidence type="ECO:0000313" key="3">
    <source>
        <dbReference type="Proteomes" id="UP001580928"/>
    </source>
</evidence>
<dbReference type="SUPFAM" id="SSF51735">
    <property type="entry name" value="NAD(P)-binding Rossmann-fold domains"/>
    <property type="match status" value="1"/>
</dbReference>
<dbReference type="PANTHER" id="PTHR43245:SF58">
    <property type="entry name" value="BLL5923 PROTEIN"/>
    <property type="match status" value="1"/>
</dbReference>
<organism evidence="2 3">
    <name type="scientific">Albibacterium profundi</name>
    <dbReference type="NCBI Taxonomy" id="3134906"/>
    <lineage>
        <taxon>Bacteria</taxon>
        <taxon>Pseudomonadati</taxon>
        <taxon>Bacteroidota</taxon>
        <taxon>Sphingobacteriia</taxon>
        <taxon>Sphingobacteriales</taxon>
        <taxon>Sphingobacteriaceae</taxon>
        <taxon>Albibacterium</taxon>
    </lineage>
</organism>
<dbReference type="InterPro" id="IPR050177">
    <property type="entry name" value="Lipid_A_modif_metabolic_enz"/>
</dbReference>
<feature type="domain" description="NAD-dependent epimerase/dehydratase" evidence="1">
    <location>
        <begin position="6"/>
        <end position="216"/>
    </location>
</feature>
<dbReference type="Proteomes" id="UP001580928">
    <property type="component" value="Unassembled WGS sequence"/>
</dbReference>
<dbReference type="InterPro" id="IPR001509">
    <property type="entry name" value="Epimerase_deHydtase"/>
</dbReference>
<evidence type="ECO:0000259" key="1">
    <source>
        <dbReference type="Pfam" id="PF01370"/>
    </source>
</evidence>
<comment type="caution">
    <text evidence="2">The sequence shown here is derived from an EMBL/GenBank/DDBJ whole genome shotgun (WGS) entry which is preliminary data.</text>
</comment>
<protein>
    <submittedName>
        <fullName evidence="2">NAD-dependent epimerase/dehydratase family protein</fullName>
    </submittedName>
</protein>
<dbReference type="InterPro" id="IPR036291">
    <property type="entry name" value="NAD(P)-bd_dom_sf"/>
</dbReference>
<proteinExistence type="predicted"/>
<dbReference type="RefSeq" id="WP_375555848.1">
    <property type="nucleotide sequence ID" value="NZ_JBBVGT010000001.1"/>
</dbReference>
<dbReference type="Gene3D" id="3.40.50.720">
    <property type="entry name" value="NAD(P)-binding Rossmann-like Domain"/>
    <property type="match status" value="1"/>
</dbReference>